<dbReference type="RefSeq" id="WP_210421467.1">
    <property type="nucleotide sequence ID" value="NZ_OCPC01000001.1"/>
</dbReference>
<gene>
    <name evidence="8" type="ORF">SAMN05877838_0041</name>
</gene>
<keyword evidence="4" id="KW-1133">Transmembrane helix</keyword>
<evidence type="ECO:0000259" key="7">
    <source>
        <dbReference type="SMART" id="SM01049"/>
    </source>
</evidence>
<evidence type="ECO:0000256" key="2">
    <source>
        <dbReference type="ARBA" id="ARBA00022475"/>
    </source>
</evidence>
<protein>
    <submittedName>
        <fullName evidence="8">Single cache domain-containing protein</fullName>
    </submittedName>
</protein>
<comment type="subcellular location">
    <subcellularLocation>
        <location evidence="1">Cell membrane</location>
        <topology evidence="1">Multi-pass membrane protein</topology>
    </subcellularLocation>
</comment>
<name>A0A286HKJ7_9HYPH</name>
<keyword evidence="5" id="KW-0472">Membrane</keyword>
<evidence type="ECO:0000256" key="3">
    <source>
        <dbReference type="ARBA" id="ARBA00022692"/>
    </source>
</evidence>
<proteinExistence type="predicted"/>
<dbReference type="Pfam" id="PF17200">
    <property type="entry name" value="sCache_2"/>
    <property type="match status" value="1"/>
</dbReference>
<dbReference type="EMBL" id="OCPC01000001">
    <property type="protein sequence ID" value="SOE08330.1"/>
    <property type="molecule type" value="Genomic_DNA"/>
</dbReference>
<dbReference type="GO" id="GO:0005886">
    <property type="term" value="C:plasma membrane"/>
    <property type="evidence" value="ECO:0007669"/>
    <property type="project" value="UniProtKB-SubCell"/>
</dbReference>
<organism evidence="8 9">
    <name type="scientific">Hoeflea halophila</name>
    <dbReference type="NCBI Taxonomy" id="714899"/>
    <lineage>
        <taxon>Bacteria</taxon>
        <taxon>Pseudomonadati</taxon>
        <taxon>Pseudomonadota</taxon>
        <taxon>Alphaproteobacteria</taxon>
        <taxon>Hyphomicrobiales</taxon>
        <taxon>Rhizobiaceae</taxon>
        <taxon>Hoeflea</taxon>
    </lineage>
</organism>
<dbReference type="Proteomes" id="UP000219465">
    <property type="component" value="Unassembled WGS sequence"/>
</dbReference>
<keyword evidence="9" id="KW-1185">Reference proteome</keyword>
<evidence type="ECO:0000256" key="6">
    <source>
        <dbReference type="SAM" id="SignalP"/>
    </source>
</evidence>
<evidence type="ECO:0000313" key="9">
    <source>
        <dbReference type="Proteomes" id="UP000219465"/>
    </source>
</evidence>
<dbReference type="Gene3D" id="3.30.450.20">
    <property type="entry name" value="PAS domain"/>
    <property type="match status" value="1"/>
</dbReference>
<keyword evidence="3" id="KW-0812">Transmembrane</keyword>
<sequence>MKKIALSLLMTATFSTFAVASDYATKDEAQALAQKAAAYLKDNGMEKAAAAFQTQGSEWFDRDLYVFVMQKNAGVLDSHGAKPALVGKNLLGLKDTDGKLFVKELAAIESEGWVDYNWQNPTTSAIEAKSTYCTAVDASLVCVGAYQ</sequence>
<feature type="signal peptide" evidence="6">
    <location>
        <begin position="1"/>
        <end position="20"/>
    </location>
</feature>
<evidence type="ECO:0000256" key="4">
    <source>
        <dbReference type="ARBA" id="ARBA00022989"/>
    </source>
</evidence>
<evidence type="ECO:0000256" key="5">
    <source>
        <dbReference type="ARBA" id="ARBA00023136"/>
    </source>
</evidence>
<reference evidence="9" key="1">
    <citation type="submission" date="2017-08" db="EMBL/GenBank/DDBJ databases">
        <authorList>
            <person name="Varghese N."/>
            <person name="Submissions S."/>
        </authorList>
    </citation>
    <scope>NUCLEOTIDE SEQUENCE [LARGE SCALE GENOMIC DNA]</scope>
    <source>
        <strain evidence="9">KCTC 23107</strain>
    </source>
</reference>
<dbReference type="SMART" id="SM01049">
    <property type="entry name" value="Cache_2"/>
    <property type="match status" value="1"/>
</dbReference>
<evidence type="ECO:0000256" key="1">
    <source>
        <dbReference type="ARBA" id="ARBA00004651"/>
    </source>
</evidence>
<feature type="chain" id="PRO_5012786914" evidence="6">
    <location>
        <begin position="21"/>
        <end position="147"/>
    </location>
</feature>
<keyword evidence="6" id="KW-0732">Signal</keyword>
<dbReference type="InterPro" id="IPR033480">
    <property type="entry name" value="sCache_2"/>
</dbReference>
<feature type="domain" description="Single Cache" evidence="7">
    <location>
        <begin position="23"/>
        <end position="103"/>
    </location>
</feature>
<dbReference type="AlphaFoldDB" id="A0A286HKJ7"/>
<evidence type="ECO:0000313" key="8">
    <source>
        <dbReference type="EMBL" id="SOE08330.1"/>
    </source>
</evidence>
<keyword evidence="2" id="KW-1003">Cell membrane</keyword>
<accession>A0A286HKJ7</accession>